<dbReference type="EMBL" id="JAAWWB010000026">
    <property type="protein sequence ID" value="KAG6750580.1"/>
    <property type="molecule type" value="Genomic_DNA"/>
</dbReference>
<dbReference type="Pfam" id="PF00635">
    <property type="entry name" value="Motile_Sperm"/>
    <property type="match status" value="1"/>
</dbReference>
<feature type="region of interest" description="Disordered" evidence="2">
    <location>
        <begin position="177"/>
        <end position="214"/>
    </location>
</feature>
<dbReference type="AlphaFoldDB" id="A0A8X7YSY9"/>
<dbReference type="GO" id="GO:0090158">
    <property type="term" value="P:endoplasmic reticulum membrane organization"/>
    <property type="evidence" value="ECO:0007669"/>
    <property type="project" value="TreeGrafter"/>
</dbReference>
<evidence type="ECO:0000313" key="4">
    <source>
        <dbReference type="EMBL" id="KAG6750580.1"/>
    </source>
</evidence>
<feature type="domain" description="MSP" evidence="3">
    <location>
        <begin position="1"/>
        <end position="113"/>
    </location>
</feature>
<dbReference type="GO" id="GO:0061817">
    <property type="term" value="P:endoplasmic reticulum-plasma membrane tethering"/>
    <property type="evidence" value="ECO:0007669"/>
    <property type="project" value="TreeGrafter"/>
</dbReference>
<dbReference type="InterPro" id="IPR000535">
    <property type="entry name" value="MSP_dom"/>
</dbReference>
<dbReference type="PROSITE" id="PS50202">
    <property type="entry name" value="MSP"/>
    <property type="match status" value="1"/>
</dbReference>
<reference evidence="4" key="1">
    <citation type="journal article" date="2020" name="bioRxiv">
        <title>Hybrid origin of Populus tomentosa Carr. identified through genome sequencing and phylogenomic analysis.</title>
        <authorList>
            <person name="An X."/>
            <person name="Gao K."/>
            <person name="Chen Z."/>
            <person name="Li J."/>
            <person name="Yang X."/>
            <person name="Yang X."/>
            <person name="Zhou J."/>
            <person name="Guo T."/>
            <person name="Zhao T."/>
            <person name="Huang S."/>
            <person name="Miao D."/>
            <person name="Khan W.U."/>
            <person name="Rao P."/>
            <person name="Ye M."/>
            <person name="Lei B."/>
            <person name="Liao W."/>
            <person name="Wang J."/>
            <person name="Ji L."/>
            <person name="Li Y."/>
            <person name="Guo B."/>
            <person name="Mustafa N.S."/>
            <person name="Li S."/>
            <person name="Yun Q."/>
            <person name="Keller S.R."/>
            <person name="Mao J."/>
            <person name="Zhang R."/>
            <person name="Strauss S.H."/>
        </authorList>
    </citation>
    <scope>NUCLEOTIDE SEQUENCE</scope>
    <source>
        <strain evidence="4">GM15</strain>
        <tissue evidence="4">Leaf</tissue>
    </source>
</reference>
<dbReference type="GO" id="GO:0005789">
    <property type="term" value="C:endoplasmic reticulum membrane"/>
    <property type="evidence" value="ECO:0007669"/>
    <property type="project" value="InterPro"/>
</dbReference>
<comment type="caution">
    <text evidence="4">The sequence shown here is derived from an EMBL/GenBank/DDBJ whole genome shotgun (WGS) entry which is preliminary data.</text>
</comment>
<dbReference type="PANTHER" id="PTHR10809">
    <property type="entry name" value="VESICLE-ASSOCIATED MEMBRANE PROTEIN-ASSOCIATED PROTEIN"/>
    <property type="match status" value="1"/>
</dbReference>
<name>A0A8X7YSY9_POPTO</name>
<dbReference type="FunFam" id="2.60.40.10:FF:000813">
    <property type="entry name" value="Vesicle-associated protein 1-1"/>
    <property type="match status" value="1"/>
</dbReference>
<gene>
    <name evidence="4" type="ORF">POTOM_045078</name>
</gene>
<dbReference type="OrthoDB" id="264603at2759"/>
<dbReference type="PANTHER" id="PTHR10809:SF45">
    <property type="entry name" value="VESICLE-ASSOCIATED PROTEIN 2-2"/>
    <property type="match status" value="1"/>
</dbReference>
<dbReference type="Proteomes" id="UP000886885">
    <property type="component" value="Chromosome 13D"/>
</dbReference>
<organism evidence="4 5">
    <name type="scientific">Populus tomentosa</name>
    <name type="common">Chinese white poplar</name>
    <dbReference type="NCBI Taxonomy" id="118781"/>
    <lineage>
        <taxon>Eukaryota</taxon>
        <taxon>Viridiplantae</taxon>
        <taxon>Streptophyta</taxon>
        <taxon>Embryophyta</taxon>
        <taxon>Tracheophyta</taxon>
        <taxon>Spermatophyta</taxon>
        <taxon>Magnoliopsida</taxon>
        <taxon>eudicotyledons</taxon>
        <taxon>Gunneridae</taxon>
        <taxon>Pentapetalae</taxon>
        <taxon>rosids</taxon>
        <taxon>fabids</taxon>
        <taxon>Malpighiales</taxon>
        <taxon>Salicaceae</taxon>
        <taxon>Saliceae</taxon>
        <taxon>Populus</taxon>
    </lineage>
</organism>
<comment type="similarity">
    <text evidence="1">Belongs to the VAMP-associated protein (VAP) (TC 9.B.17) family.</text>
</comment>
<evidence type="ECO:0000259" key="3">
    <source>
        <dbReference type="PROSITE" id="PS50202"/>
    </source>
</evidence>
<dbReference type="GO" id="GO:0005886">
    <property type="term" value="C:plasma membrane"/>
    <property type="evidence" value="ECO:0007669"/>
    <property type="project" value="TreeGrafter"/>
</dbReference>
<dbReference type="InterPro" id="IPR016763">
    <property type="entry name" value="VAP"/>
</dbReference>
<evidence type="ECO:0000313" key="5">
    <source>
        <dbReference type="Proteomes" id="UP000886885"/>
    </source>
</evidence>
<accession>A0A8X7YSY9</accession>
<protein>
    <recommendedName>
        <fullName evidence="3">MSP domain-containing protein</fullName>
    </recommendedName>
</protein>
<feature type="compositionally biased region" description="Basic and acidic residues" evidence="2">
    <location>
        <begin position="238"/>
        <end position="257"/>
    </location>
</feature>
<proteinExistence type="inferred from homology"/>
<feature type="region of interest" description="Disordered" evidence="2">
    <location>
        <begin position="238"/>
        <end position="263"/>
    </location>
</feature>
<keyword evidence="5" id="KW-1185">Reference proteome</keyword>
<evidence type="ECO:0000256" key="2">
    <source>
        <dbReference type="SAM" id="MobiDB-lite"/>
    </source>
</evidence>
<evidence type="ECO:0000256" key="1">
    <source>
        <dbReference type="ARBA" id="ARBA00008932"/>
    </source>
</evidence>
<sequence length="378" mass="42853">MFSVVEVKKQSSCSIRLTNNTYHNVAFKVKTTSPKKYCVRPNVGIVDPKSTFEFIVTMQAQKVAPHDMVCKDKFLIQSAIVPVGTTENDITPSMFAKDNGNHVEEVKMRVALVSPPESPVLSPINGVLNQGPFFEPSVLKDPLQNRVEILTPPQTIAKSSEFKMTNGHELNTANDVELKPNKDGIHDQELEPRKDGIHDQELKPKKDGIHQESKLSKETVWLPNIDVVVEKELKLEQDEELKQDKDASNNEHSKLADDMESPSLKNEEVITVNAVQELKLARDVEEMKSKLHVLELKLNEVSLSHNLPAQDTGRGYYFKVNRGEETRQSRTENLARRTRCIEKSDKRKKSVRGIPASICSYDRLHQYHAWIPFTPLNT</sequence>